<name>A0A2T3B020_AMORE</name>
<keyword evidence="1" id="KW-0808">Transferase</keyword>
<dbReference type="InterPro" id="IPR050339">
    <property type="entry name" value="CC_SR_Kinase"/>
</dbReference>
<dbReference type="PROSITE" id="PS50011">
    <property type="entry name" value="PROTEIN_KINASE_DOM"/>
    <property type="match status" value="1"/>
</dbReference>
<dbReference type="Proteomes" id="UP000241818">
    <property type="component" value="Unassembled WGS sequence"/>
</dbReference>
<feature type="region of interest" description="Disordered" evidence="7">
    <location>
        <begin position="397"/>
        <end position="420"/>
    </location>
</feature>
<keyword evidence="10" id="KW-1185">Reference proteome</keyword>
<dbReference type="GO" id="GO:0005634">
    <property type="term" value="C:nucleus"/>
    <property type="evidence" value="ECO:0007669"/>
    <property type="project" value="TreeGrafter"/>
</dbReference>
<dbReference type="STRING" id="857342.A0A2T3B020"/>
<dbReference type="GO" id="GO:0004672">
    <property type="term" value="F:protein kinase activity"/>
    <property type="evidence" value="ECO:0007669"/>
    <property type="project" value="InterPro"/>
</dbReference>
<evidence type="ECO:0000256" key="7">
    <source>
        <dbReference type="SAM" id="MobiDB-lite"/>
    </source>
</evidence>
<dbReference type="Gene3D" id="3.30.200.20">
    <property type="entry name" value="Phosphorylase Kinase, domain 1"/>
    <property type="match status" value="1"/>
</dbReference>
<organism evidence="9 10">
    <name type="scientific">Amorphotheca resinae ATCC 22711</name>
    <dbReference type="NCBI Taxonomy" id="857342"/>
    <lineage>
        <taxon>Eukaryota</taxon>
        <taxon>Fungi</taxon>
        <taxon>Dikarya</taxon>
        <taxon>Ascomycota</taxon>
        <taxon>Pezizomycotina</taxon>
        <taxon>Leotiomycetes</taxon>
        <taxon>Helotiales</taxon>
        <taxon>Amorphothecaceae</taxon>
        <taxon>Amorphotheca</taxon>
    </lineage>
</organism>
<dbReference type="SMART" id="SM00220">
    <property type="entry name" value="S_TKc"/>
    <property type="match status" value="1"/>
</dbReference>
<dbReference type="InterPro" id="IPR017441">
    <property type="entry name" value="Protein_kinase_ATP_BS"/>
</dbReference>
<keyword evidence="3" id="KW-0418">Kinase</keyword>
<feature type="compositionally biased region" description="Low complexity" evidence="7">
    <location>
        <begin position="326"/>
        <end position="342"/>
    </location>
</feature>
<feature type="region of interest" description="Disordered" evidence="7">
    <location>
        <begin position="30"/>
        <end position="71"/>
    </location>
</feature>
<evidence type="ECO:0000313" key="10">
    <source>
        <dbReference type="Proteomes" id="UP000241818"/>
    </source>
</evidence>
<dbReference type="PROSITE" id="PS00107">
    <property type="entry name" value="PROTEIN_KINASE_ATP"/>
    <property type="match status" value="1"/>
</dbReference>
<dbReference type="SUPFAM" id="SSF56112">
    <property type="entry name" value="Protein kinase-like (PK-like)"/>
    <property type="match status" value="1"/>
</dbReference>
<dbReference type="Gene3D" id="1.10.510.10">
    <property type="entry name" value="Transferase(Phosphotransferase) domain 1"/>
    <property type="match status" value="1"/>
</dbReference>
<dbReference type="GO" id="GO:0005524">
    <property type="term" value="F:ATP binding"/>
    <property type="evidence" value="ECO:0007669"/>
    <property type="project" value="UniProtKB-UniRule"/>
</dbReference>
<dbReference type="EMBL" id="KZ679012">
    <property type="protein sequence ID" value="PSS16749.1"/>
    <property type="molecule type" value="Genomic_DNA"/>
</dbReference>
<reference evidence="9 10" key="1">
    <citation type="journal article" date="2018" name="New Phytol.">
        <title>Comparative genomics and transcriptomics depict ericoid mycorrhizal fungi as versatile saprotrophs and plant mutualists.</title>
        <authorList>
            <person name="Martino E."/>
            <person name="Morin E."/>
            <person name="Grelet G.A."/>
            <person name="Kuo A."/>
            <person name="Kohler A."/>
            <person name="Daghino S."/>
            <person name="Barry K.W."/>
            <person name="Cichocki N."/>
            <person name="Clum A."/>
            <person name="Dockter R.B."/>
            <person name="Hainaut M."/>
            <person name="Kuo R.C."/>
            <person name="LaButti K."/>
            <person name="Lindahl B.D."/>
            <person name="Lindquist E.A."/>
            <person name="Lipzen A."/>
            <person name="Khouja H.R."/>
            <person name="Magnuson J."/>
            <person name="Murat C."/>
            <person name="Ohm R.A."/>
            <person name="Singer S.W."/>
            <person name="Spatafora J.W."/>
            <person name="Wang M."/>
            <person name="Veneault-Fourrey C."/>
            <person name="Henrissat B."/>
            <person name="Grigoriev I.V."/>
            <person name="Martin F.M."/>
            <person name="Perotto S."/>
        </authorList>
    </citation>
    <scope>NUCLEOTIDE SEQUENCE [LARGE SCALE GENOMIC DNA]</scope>
    <source>
        <strain evidence="9 10">ATCC 22711</strain>
    </source>
</reference>
<dbReference type="InterPro" id="IPR011009">
    <property type="entry name" value="Kinase-like_dom_sf"/>
</dbReference>
<accession>A0A2T3B020</accession>
<dbReference type="InParanoid" id="A0A2T3B020"/>
<keyword evidence="2 6" id="KW-0547">Nucleotide-binding</keyword>
<dbReference type="RefSeq" id="XP_024720257.1">
    <property type="nucleotide sequence ID" value="XM_024867577.1"/>
</dbReference>
<sequence>MSSIFQASSDASRADSSVDSSVAESIQSLYRNASGTTSSGNHVDRTGSQPEMGPLSPGAGPITRLGATSSHLPNLETRQHSVLFYLSLIEGRCRTQAARILNEGRHPVDQLPENDPEVRALARQLFAEMSSELHKAGILPDEFAGRDLEDLRARYLNTFDAILQNIATKETTHLYQQSTYSSIDRSNVFAVSTRSPTALEKRHQYDNLAMAPKSFLYSHILRDGGGERMPTSIFQTQYEIKSVIGRGGYGAVYRAKNLIDEQEYAVKKIVISGKKVKLAVSSDQQHALLIEARTLSKLNHQNIVRYYGVWVETRPEEQSRDDETASGQPSESAASESSNGSQDTSAQLEPYEEPMLSDMEGSDIFERALPSTKSAGYPESSAQSSQSTGAQNALIKRSPFFRGPDSESESEKDKVVPRYMLPNQTAKPNLDAVLFIKMDIYPMTLEDFLWPEQIREGGPIEVQHCFHTLTTVRILYAILDGIDYIHDLGIIHRDLKPGNILLSVQQDPKSPSAGSINISSCPECPSGLHGKPTFITPHIGDFGLVATHLAKMKEDSHVGSKFYYPPSTDGIICPKLDVYGLGVIAFELLYKFSTRSERVKVLEELTKGIFPADFEPHEMAAGIKFMTKHDREERWDCAAVRKWLQDIKKRHESAY</sequence>
<evidence type="ECO:0000259" key="8">
    <source>
        <dbReference type="PROSITE" id="PS50011"/>
    </source>
</evidence>
<feature type="compositionally biased region" description="Polar residues" evidence="7">
    <location>
        <begin position="30"/>
        <end position="49"/>
    </location>
</feature>
<dbReference type="AlphaFoldDB" id="A0A2T3B020"/>
<dbReference type="OrthoDB" id="1405469at2759"/>
<dbReference type="PANTHER" id="PTHR11042">
    <property type="entry name" value="EUKARYOTIC TRANSLATION INITIATION FACTOR 2-ALPHA KINASE EIF2-ALPHA KINASE -RELATED"/>
    <property type="match status" value="1"/>
</dbReference>
<evidence type="ECO:0000256" key="1">
    <source>
        <dbReference type="ARBA" id="ARBA00022679"/>
    </source>
</evidence>
<proteinExistence type="inferred from homology"/>
<dbReference type="InterPro" id="IPR008271">
    <property type="entry name" value="Ser/Thr_kinase_AS"/>
</dbReference>
<feature type="binding site" evidence="6">
    <location>
        <position position="268"/>
    </location>
    <ligand>
        <name>ATP</name>
        <dbReference type="ChEBI" id="CHEBI:30616"/>
    </ligand>
</feature>
<protein>
    <recommendedName>
        <fullName evidence="8">Protein kinase domain-containing protein</fullName>
    </recommendedName>
</protein>
<dbReference type="PROSITE" id="PS00108">
    <property type="entry name" value="PROTEIN_KINASE_ST"/>
    <property type="match status" value="1"/>
</dbReference>
<gene>
    <name evidence="9" type="ORF">M430DRAFT_42739</name>
</gene>
<evidence type="ECO:0000256" key="6">
    <source>
        <dbReference type="PROSITE-ProRule" id="PRU10141"/>
    </source>
</evidence>
<feature type="region of interest" description="Disordered" evidence="7">
    <location>
        <begin position="314"/>
        <end position="347"/>
    </location>
</feature>
<feature type="domain" description="Protein kinase" evidence="8">
    <location>
        <begin position="238"/>
        <end position="644"/>
    </location>
</feature>
<evidence type="ECO:0000256" key="2">
    <source>
        <dbReference type="ARBA" id="ARBA00022741"/>
    </source>
</evidence>
<keyword evidence="4 6" id="KW-0067">ATP-binding</keyword>
<feature type="compositionally biased region" description="Basic and acidic residues" evidence="7">
    <location>
        <begin position="314"/>
        <end position="323"/>
    </location>
</feature>
<evidence type="ECO:0000256" key="3">
    <source>
        <dbReference type="ARBA" id="ARBA00022777"/>
    </source>
</evidence>
<evidence type="ECO:0000313" key="9">
    <source>
        <dbReference type="EMBL" id="PSS16749.1"/>
    </source>
</evidence>
<dbReference type="InterPro" id="IPR000719">
    <property type="entry name" value="Prot_kinase_dom"/>
</dbReference>
<comment type="similarity">
    <text evidence="5">Belongs to the protein kinase superfamily. Ser/Thr protein kinase family. GCN2 subfamily.</text>
</comment>
<dbReference type="GO" id="GO:0005737">
    <property type="term" value="C:cytoplasm"/>
    <property type="evidence" value="ECO:0007669"/>
    <property type="project" value="TreeGrafter"/>
</dbReference>
<dbReference type="GeneID" id="36575658"/>
<evidence type="ECO:0000256" key="5">
    <source>
        <dbReference type="ARBA" id="ARBA00037982"/>
    </source>
</evidence>
<dbReference type="Pfam" id="PF00069">
    <property type="entry name" value="Pkinase"/>
    <property type="match status" value="2"/>
</dbReference>
<evidence type="ECO:0000256" key="4">
    <source>
        <dbReference type="ARBA" id="ARBA00022840"/>
    </source>
</evidence>